<dbReference type="VEuPathDB" id="FungiDB:jhhlp_003250"/>
<dbReference type="SUPFAM" id="SSF89562">
    <property type="entry name" value="RraA-like"/>
    <property type="match status" value="1"/>
</dbReference>
<accession>A0A2N3NG88</accession>
<comment type="cofactor">
    <cofactor evidence="1">
        <name>Mg(2+)</name>
        <dbReference type="ChEBI" id="CHEBI:18420"/>
    </cofactor>
</comment>
<dbReference type="STRING" id="41688.A0A2N3NG88"/>
<dbReference type="InParanoid" id="A0A2N3NG88"/>
<dbReference type="CDD" id="cd16841">
    <property type="entry name" value="RraA_family"/>
    <property type="match status" value="1"/>
</dbReference>
<dbReference type="Gene3D" id="3.50.30.40">
    <property type="entry name" value="Ribonuclease E inhibitor RraA/RraA-like"/>
    <property type="match status" value="1"/>
</dbReference>
<dbReference type="Pfam" id="PF03737">
    <property type="entry name" value="RraA-like"/>
    <property type="match status" value="1"/>
</dbReference>
<name>A0A2N3NG88_9PEZI</name>
<feature type="binding site" evidence="1">
    <location>
        <begin position="164"/>
        <end position="167"/>
    </location>
    <ligand>
        <name>substrate</name>
    </ligand>
</feature>
<dbReference type="PANTHER" id="PTHR33254:SF4">
    <property type="entry name" value="4-HYDROXY-4-METHYL-2-OXOGLUTARATE ALDOLASE 3-RELATED"/>
    <property type="match status" value="1"/>
</dbReference>
<comment type="caution">
    <text evidence="2">The sequence shown here is derived from an EMBL/GenBank/DDBJ whole genome shotgun (WGS) entry which is preliminary data.</text>
</comment>
<feature type="binding site" evidence="1">
    <location>
        <position position="186"/>
    </location>
    <ligand>
        <name>substrate</name>
    </ligand>
</feature>
<protein>
    <submittedName>
        <fullName evidence="2">Uncharacterized protein</fullName>
    </submittedName>
</protein>
<sequence length="288" mass="30755">MRVFTRVSATPVIRSHTINIRSLRPSNTSSRRPLVLIQGWTLPPGLTHTPSFRWSSSVAMAQAPQDSVSILKQYTACDISDALLRLKVPGAGYLADIDPYNQPEGPDAPITIAPASTVLFAPKGVILEQPAKNIPSDANWSDVTEPGTIAILRQPDGQKNAVCGGIMALRMKVRGVQGIVAVGRVRDLDELRSTGLPIWARGRSTVGAGAGSIPWAVQVPLEVDGTIVNPGDLVFCDPANGVVIIPQDKVDEVVDLLPKLTSADDRVKEDVAGGMSVHEAFKTHRGKL</sequence>
<feature type="binding site" evidence="1">
    <location>
        <position position="187"/>
    </location>
    <ligand>
        <name>Mg(2+)</name>
        <dbReference type="ChEBI" id="CHEBI:18420"/>
    </ligand>
</feature>
<dbReference type="PANTHER" id="PTHR33254">
    <property type="entry name" value="4-HYDROXY-4-METHYL-2-OXOGLUTARATE ALDOLASE 3-RELATED"/>
    <property type="match status" value="1"/>
</dbReference>
<dbReference type="FunCoup" id="A0A2N3NG88">
    <property type="interactions" value="9"/>
</dbReference>
<gene>
    <name evidence="2" type="ORF">jhhlp_003250</name>
</gene>
<organism evidence="2 3">
    <name type="scientific">Lomentospora prolificans</name>
    <dbReference type="NCBI Taxonomy" id="41688"/>
    <lineage>
        <taxon>Eukaryota</taxon>
        <taxon>Fungi</taxon>
        <taxon>Dikarya</taxon>
        <taxon>Ascomycota</taxon>
        <taxon>Pezizomycotina</taxon>
        <taxon>Sordariomycetes</taxon>
        <taxon>Hypocreomycetidae</taxon>
        <taxon>Microascales</taxon>
        <taxon>Microascaceae</taxon>
        <taxon>Lomentospora</taxon>
    </lineage>
</organism>
<dbReference type="GO" id="GO:0046872">
    <property type="term" value="F:metal ion binding"/>
    <property type="evidence" value="ECO:0007669"/>
    <property type="project" value="UniProtKB-KW"/>
</dbReference>
<keyword evidence="1" id="KW-0479">Metal-binding</keyword>
<reference evidence="2 3" key="1">
    <citation type="journal article" date="2017" name="G3 (Bethesda)">
        <title>First Draft Genome Sequence of the Pathogenic Fungus Lomentospora prolificans (Formerly Scedosporium prolificans).</title>
        <authorList>
            <person name="Luo R."/>
            <person name="Zimin A."/>
            <person name="Workman R."/>
            <person name="Fan Y."/>
            <person name="Pertea G."/>
            <person name="Grossman N."/>
            <person name="Wear M.P."/>
            <person name="Jia B."/>
            <person name="Miller H."/>
            <person name="Casadevall A."/>
            <person name="Timp W."/>
            <person name="Zhang S.X."/>
            <person name="Salzberg S.L."/>
        </authorList>
    </citation>
    <scope>NUCLEOTIDE SEQUENCE [LARGE SCALE GENOMIC DNA]</scope>
    <source>
        <strain evidence="2 3">JHH-5317</strain>
    </source>
</reference>
<evidence type="ECO:0000313" key="2">
    <source>
        <dbReference type="EMBL" id="PKS11486.1"/>
    </source>
</evidence>
<keyword evidence="3" id="KW-1185">Reference proteome</keyword>
<proteinExistence type="predicted"/>
<dbReference type="InterPro" id="IPR036704">
    <property type="entry name" value="RraA/RraA-like_sf"/>
</dbReference>
<dbReference type="GO" id="GO:0047443">
    <property type="term" value="F:4-hydroxy-4-methyl-2-oxoglutarate aldolase activity"/>
    <property type="evidence" value="ECO:0007669"/>
    <property type="project" value="TreeGrafter"/>
</dbReference>
<dbReference type="InterPro" id="IPR005493">
    <property type="entry name" value="RraA/RraA-like"/>
</dbReference>
<dbReference type="Proteomes" id="UP000233524">
    <property type="component" value="Unassembled WGS sequence"/>
</dbReference>
<evidence type="ECO:0000313" key="3">
    <source>
        <dbReference type="Proteomes" id="UP000233524"/>
    </source>
</evidence>
<dbReference type="OrthoDB" id="1476984at2759"/>
<dbReference type="GO" id="GO:0008948">
    <property type="term" value="F:oxaloacetate decarboxylase activity"/>
    <property type="evidence" value="ECO:0007669"/>
    <property type="project" value="TreeGrafter"/>
</dbReference>
<evidence type="ECO:0000256" key="1">
    <source>
        <dbReference type="PIRSR" id="PIRSR605493-1"/>
    </source>
</evidence>
<keyword evidence="1" id="KW-0460">Magnesium</keyword>
<dbReference type="EMBL" id="NLAX01000008">
    <property type="protein sequence ID" value="PKS11486.1"/>
    <property type="molecule type" value="Genomic_DNA"/>
</dbReference>
<dbReference type="AlphaFoldDB" id="A0A2N3NG88"/>